<dbReference type="PANTHER" id="PTHR31371">
    <property type="entry name" value="BNAC09G50660D PROTEIN"/>
    <property type="match status" value="1"/>
</dbReference>
<evidence type="ECO:0008006" key="5">
    <source>
        <dbReference type="Google" id="ProtNLM"/>
    </source>
</evidence>
<keyword evidence="4" id="KW-1185">Reference proteome</keyword>
<feature type="domain" description="DUF3475" evidence="2">
    <location>
        <begin position="31"/>
        <end position="87"/>
    </location>
</feature>
<gene>
    <name evidence="3" type="ORF">SAY87_023087</name>
</gene>
<dbReference type="Proteomes" id="UP001345219">
    <property type="component" value="Chromosome 17"/>
</dbReference>
<name>A0AAN7K4U1_9MYRT</name>
<dbReference type="Pfam" id="PF05003">
    <property type="entry name" value="DUF668"/>
    <property type="match status" value="1"/>
</dbReference>
<dbReference type="PANTHER" id="PTHR31371:SF20">
    <property type="entry name" value="OS12G0146500 PROTEIN"/>
    <property type="match status" value="1"/>
</dbReference>
<comment type="caution">
    <text evidence="3">The sequence shown here is derived from an EMBL/GenBank/DDBJ whole genome shotgun (WGS) entry which is preliminary data.</text>
</comment>
<evidence type="ECO:0000259" key="1">
    <source>
        <dbReference type="Pfam" id="PF05003"/>
    </source>
</evidence>
<evidence type="ECO:0000313" key="3">
    <source>
        <dbReference type="EMBL" id="KAK4759956.1"/>
    </source>
</evidence>
<evidence type="ECO:0000259" key="2">
    <source>
        <dbReference type="Pfam" id="PF11961"/>
    </source>
</evidence>
<sequence length="581" mass="65479">MVAESWFRLRLLWRKSKNRDSSIPQKSCIGVLAFECASLMSKSVHLWQSLSEKTINRLRDEIARSVGIKKLISDDEDVIANLIRSEMIDNIVQVAKSVARLGQKCSDPNLQSFETYFEDMMALGIDPLGWKFTHKKMESKVKKMERFISMNINLYQEMDVLGDFEQTLRRMKGSEISDRGSLIEYENKVAWKRHEVKSIQRSSLWVKSHDYAVLLLARALFTIFARIKHVFGIQQVADFSESKDSNLKILGSTDYIYRSQPLPALLQASVHPSEPDHHMRFSSGPLGRSVAKSGSVVKPNPGKIFYSGPLIGSTMEEVRSVSSGPLGIGKLQKSGYLFGVNSNWKGLWRNSKAREKRSTSKRYQPTSVGATDCMIGEASASYLESNQSQGIKSEQPDHGKCSIFSYKRRLLNLNAPPDSLGYAGLAFHYANVIIVIEKLASSPHLISHDARDDLYDMLPASVRSSVRARLKPYAKVFSYDSVLAGEWSEAISGILGWLGPIAHNMIRWQSERSYEQQNMGSRVNILLVQTLHFANRKTTENIITELLVGLNYIWRFGRELNSNALDCSSGGSFHEHLALQV</sequence>
<proteinExistence type="predicted"/>
<evidence type="ECO:0000313" key="4">
    <source>
        <dbReference type="Proteomes" id="UP001345219"/>
    </source>
</evidence>
<feature type="domain" description="DUF668" evidence="1">
    <location>
        <begin position="420"/>
        <end position="507"/>
    </location>
</feature>
<dbReference type="InterPro" id="IPR021864">
    <property type="entry name" value="DUF3475"/>
</dbReference>
<accession>A0AAN7K4U1</accession>
<dbReference type="InterPro" id="IPR007700">
    <property type="entry name" value="DUF668"/>
</dbReference>
<dbReference type="AlphaFoldDB" id="A0AAN7K4U1"/>
<reference evidence="3 4" key="1">
    <citation type="journal article" date="2023" name="Hortic Res">
        <title>Pangenome of water caltrop reveals structural variations and asymmetric subgenome divergence after allopolyploidization.</title>
        <authorList>
            <person name="Zhang X."/>
            <person name="Chen Y."/>
            <person name="Wang L."/>
            <person name="Yuan Y."/>
            <person name="Fang M."/>
            <person name="Shi L."/>
            <person name="Lu R."/>
            <person name="Comes H.P."/>
            <person name="Ma Y."/>
            <person name="Chen Y."/>
            <person name="Huang G."/>
            <person name="Zhou Y."/>
            <person name="Zheng Z."/>
            <person name="Qiu Y."/>
        </authorList>
    </citation>
    <scope>NUCLEOTIDE SEQUENCE [LARGE SCALE GENOMIC DNA]</scope>
    <source>
        <tissue evidence="3">Roots</tissue>
    </source>
</reference>
<dbReference type="EMBL" id="JAXIOK010000011">
    <property type="protein sequence ID" value="KAK4759956.1"/>
    <property type="molecule type" value="Genomic_DNA"/>
</dbReference>
<dbReference type="Pfam" id="PF11961">
    <property type="entry name" value="DUF3475"/>
    <property type="match status" value="1"/>
</dbReference>
<dbReference type="GO" id="GO:0045927">
    <property type="term" value="P:positive regulation of growth"/>
    <property type="evidence" value="ECO:0007669"/>
    <property type="project" value="InterPro"/>
</dbReference>
<organism evidence="3 4">
    <name type="scientific">Trapa incisa</name>
    <dbReference type="NCBI Taxonomy" id="236973"/>
    <lineage>
        <taxon>Eukaryota</taxon>
        <taxon>Viridiplantae</taxon>
        <taxon>Streptophyta</taxon>
        <taxon>Embryophyta</taxon>
        <taxon>Tracheophyta</taxon>
        <taxon>Spermatophyta</taxon>
        <taxon>Magnoliopsida</taxon>
        <taxon>eudicotyledons</taxon>
        <taxon>Gunneridae</taxon>
        <taxon>Pentapetalae</taxon>
        <taxon>rosids</taxon>
        <taxon>malvids</taxon>
        <taxon>Myrtales</taxon>
        <taxon>Lythraceae</taxon>
        <taxon>Trapa</taxon>
    </lineage>
</organism>
<protein>
    <recommendedName>
        <fullName evidence="5">DUF668 domain-containing protein</fullName>
    </recommendedName>
</protein>